<sequence length="128" mass="13651">MFHKRVGAGSRSRVDLAFLARTSRALTPRASRTGPGPPSANGHAHYESHIVTCSAQIFTSIYIGEHLESRIAAHIVRPPRGGGGGRERPAPAAPVTRASAPRAERAFQAAAPARCHGPRPPRTNYKTT</sequence>
<proteinExistence type="predicted"/>
<feature type="region of interest" description="Disordered" evidence="1">
    <location>
        <begin position="76"/>
        <end position="128"/>
    </location>
</feature>
<gene>
    <name evidence="2" type="ORF">EVAR_6573_1</name>
</gene>
<protein>
    <submittedName>
        <fullName evidence="2">Uncharacterized protein</fullName>
    </submittedName>
</protein>
<comment type="caution">
    <text evidence="2">The sequence shown here is derived from an EMBL/GenBank/DDBJ whole genome shotgun (WGS) entry which is preliminary data.</text>
</comment>
<name>A0A4C1SST3_EUMVA</name>
<evidence type="ECO:0000256" key="1">
    <source>
        <dbReference type="SAM" id="MobiDB-lite"/>
    </source>
</evidence>
<evidence type="ECO:0000313" key="2">
    <source>
        <dbReference type="EMBL" id="GBP04387.1"/>
    </source>
</evidence>
<accession>A0A4C1SST3</accession>
<dbReference type="AlphaFoldDB" id="A0A4C1SST3"/>
<keyword evidence="3" id="KW-1185">Reference proteome</keyword>
<evidence type="ECO:0000313" key="3">
    <source>
        <dbReference type="Proteomes" id="UP000299102"/>
    </source>
</evidence>
<organism evidence="2 3">
    <name type="scientific">Eumeta variegata</name>
    <name type="common">Bagworm moth</name>
    <name type="synonym">Eumeta japonica</name>
    <dbReference type="NCBI Taxonomy" id="151549"/>
    <lineage>
        <taxon>Eukaryota</taxon>
        <taxon>Metazoa</taxon>
        <taxon>Ecdysozoa</taxon>
        <taxon>Arthropoda</taxon>
        <taxon>Hexapoda</taxon>
        <taxon>Insecta</taxon>
        <taxon>Pterygota</taxon>
        <taxon>Neoptera</taxon>
        <taxon>Endopterygota</taxon>
        <taxon>Lepidoptera</taxon>
        <taxon>Glossata</taxon>
        <taxon>Ditrysia</taxon>
        <taxon>Tineoidea</taxon>
        <taxon>Psychidae</taxon>
        <taxon>Oiketicinae</taxon>
        <taxon>Eumeta</taxon>
    </lineage>
</organism>
<feature type="compositionally biased region" description="Low complexity" evidence="1">
    <location>
        <begin position="98"/>
        <end position="114"/>
    </location>
</feature>
<dbReference type="Proteomes" id="UP000299102">
    <property type="component" value="Unassembled WGS sequence"/>
</dbReference>
<dbReference type="EMBL" id="BGZK01000013">
    <property type="protein sequence ID" value="GBP04387.1"/>
    <property type="molecule type" value="Genomic_DNA"/>
</dbReference>
<reference evidence="2 3" key="1">
    <citation type="journal article" date="2019" name="Commun. Biol.">
        <title>The bagworm genome reveals a unique fibroin gene that provides high tensile strength.</title>
        <authorList>
            <person name="Kono N."/>
            <person name="Nakamura H."/>
            <person name="Ohtoshi R."/>
            <person name="Tomita M."/>
            <person name="Numata K."/>
            <person name="Arakawa K."/>
        </authorList>
    </citation>
    <scope>NUCLEOTIDE SEQUENCE [LARGE SCALE GENOMIC DNA]</scope>
</reference>